<evidence type="ECO:0000256" key="1">
    <source>
        <dbReference type="ARBA" id="ARBA00004141"/>
    </source>
</evidence>
<proteinExistence type="predicted"/>
<organism evidence="8 9">
    <name type="scientific">Rhipicephalus sanguineus</name>
    <name type="common">Brown dog tick</name>
    <name type="synonym">Ixodes sanguineus</name>
    <dbReference type="NCBI Taxonomy" id="34632"/>
    <lineage>
        <taxon>Eukaryota</taxon>
        <taxon>Metazoa</taxon>
        <taxon>Ecdysozoa</taxon>
        <taxon>Arthropoda</taxon>
        <taxon>Chelicerata</taxon>
        <taxon>Arachnida</taxon>
        <taxon>Acari</taxon>
        <taxon>Parasitiformes</taxon>
        <taxon>Ixodida</taxon>
        <taxon>Ixodoidea</taxon>
        <taxon>Ixodidae</taxon>
        <taxon>Rhipicephalinae</taxon>
        <taxon>Rhipicephalus</taxon>
        <taxon>Rhipicephalus</taxon>
    </lineage>
</organism>
<evidence type="ECO:0000256" key="4">
    <source>
        <dbReference type="ARBA" id="ARBA00023136"/>
    </source>
</evidence>
<keyword evidence="9" id="KW-1185">Reference proteome</keyword>
<dbReference type="Proteomes" id="UP000821837">
    <property type="component" value="Chromosome 6"/>
</dbReference>
<reference evidence="8" key="2">
    <citation type="submission" date="2021-09" db="EMBL/GenBank/DDBJ databases">
        <authorList>
            <person name="Jia N."/>
            <person name="Wang J."/>
            <person name="Shi W."/>
            <person name="Du L."/>
            <person name="Sun Y."/>
            <person name="Zhan W."/>
            <person name="Jiang J."/>
            <person name="Wang Q."/>
            <person name="Zhang B."/>
            <person name="Ji P."/>
            <person name="Sakyi L.B."/>
            <person name="Cui X."/>
            <person name="Yuan T."/>
            <person name="Jiang B."/>
            <person name="Yang W."/>
            <person name="Lam T.T.-Y."/>
            <person name="Chang Q."/>
            <person name="Ding S."/>
            <person name="Wang X."/>
            <person name="Zhu J."/>
            <person name="Ruan X."/>
            <person name="Zhao L."/>
            <person name="Wei J."/>
            <person name="Que T."/>
            <person name="Du C."/>
            <person name="Cheng J."/>
            <person name="Dai P."/>
            <person name="Han X."/>
            <person name="Huang E."/>
            <person name="Gao Y."/>
            <person name="Liu J."/>
            <person name="Shao H."/>
            <person name="Ye R."/>
            <person name="Li L."/>
            <person name="Wei W."/>
            <person name="Wang X."/>
            <person name="Wang C."/>
            <person name="Huo Q."/>
            <person name="Li W."/>
            <person name="Guo W."/>
            <person name="Chen H."/>
            <person name="Chen S."/>
            <person name="Zhou L."/>
            <person name="Zhou L."/>
            <person name="Ni X."/>
            <person name="Tian J."/>
            <person name="Zhou Y."/>
            <person name="Sheng Y."/>
            <person name="Liu T."/>
            <person name="Pan Y."/>
            <person name="Xia L."/>
            <person name="Li J."/>
            <person name="Zhao F."/>
            <person name="Cao W."/>
        </authorList>
    </citation>
    <scope>NUCLEOTIDE SEQUENCE</scope>
    <source>
        <strain evidence="8">Rsan-2018</strain>
        <tissue evidence="8">Larvae</tissue>
    </source>
</reference>
<dbReference type="InterPro" id="IPR028082">
    <property type="entry name" value="Peripla_BP_I"/>
</dbReference>
<dbReference type="PANTHER" id="PTHR24060">
    <property type="entry name" value="METABOTROPIC GLUTAMATE RECEPTOR"/>
    <property type="match status" value="1"/>
</dbReference>
<keyword evidence="4" id="KW-0472">Membrane</keyword>
<dbReference type="PRINTS" id="PR00248">
    <property type="entry name" value="GPCRMGR"/>
</dbReference>
<protein>
    <recommendedName>
        <fullName evidence="7">Receptor ligand binding region domain-containing protein</fullName>
    </recommendedName>
</protein>
<dbReference type="InterPro" id="IPR050726">
    <property type="entry name" value="mGluR"/>
</dbReference>
<evidence type="ECO:0000256" key="6">
    <source>
        <dbReference type="ARBA" id="ARBA00023180"/>
    </source>
</evidence>
<name>A0A9D4PN85_RHISA</name>
<dbReference type="InterPro" id="IPR000337">
    <property type="entry name" value="GPCR_3"/>
</dbReference>
<evidence type="ECO:0000256" key="5">
    <source>
        <dbReference type="ARBA" id="ARBA00023170"/>
    </source>
</evidence>
<evidence type="ECO:0000256" key="3">
    <source>
        <dbReference type="ARBA" id="ARBA00022989"/>
    </source>
</evidence>
<gene>
    <name evidence="8" type="ORF">HPB52_008173</name>
</gene>
<comment type="subcellular location">
    <subcellularLocation>
        <location evidence="1">Membrane</location>
        <topology evidence="1">Multi-pass membrane protein</topology>
    </subcellularLocation>
</comment>
<dbReference type="Gene3D" id="3.40.50.2300">
    <property type="match status" value="2"/>
</dbReference>
<keyword evidence="5" id="KW-0675">Receptor</keyword>
<keyword evidence="3" id="KW-1133">Transmembrane helix</keyword>
<accession>A0A9D4PN85</accession>
<reference evidence="8" key="1">
    <citation type="journal article" date="2020" name="Cell">
        <title>Large-Scale Comparative Analyses of Tick Genomes Elucidate Their Genetic Diversity and Vector Capacities.</title>
        <authorList>
            <consortium name="Tick Genome and Microbiome Consortium (TIGMIC)"/>
            <person name="Jia N."/>
            <person name="Wang J."/>
            <person name="Shi W."/>
            <person name="Du L."/>
            <person name="Sun Y."/>
            <person name="Zhan W."/>
            <person name="Jiang J.F."/>
            <person name="Wang Q."/>
            <person name="Zhang B."/>
            <person name="Ji P."/>
            <person name="Bell-Sakyi L."/>
            <person name="Cui X.M."/>
            <person name="Yuan T.T."/>
            <person name="Jiang B.G."/>
            <person name="Yang W.F."/>
            <person name="Lam T.T."/>
            <person name="Chang Q.C."/>
            <person name="Ding S.J."/>
            <person name="Wang X.J."/>
            <person name="Zhu J.G."/>
            <person name="Ruan X.D."/>
            <person name="Zhao L."/>
            <person name="Wei J.T."/>
            <person name="Ye R.Z."/>
            <person name="Que T.C."/>
            <person name="Du C.H."/>
            <person name="Zhou Y.H."/>
            <person name="Cheng J.X."/>
            <person name="Dai P.F."/>
            <person name="Guo W.B."/>
            <person name="Han X.H."/>
            <person name="Huang E.J."/>
            <person name="Li L.F."/>
            <person name="Wei W."/>
            <person name="Gao Y.C."/>
            <person name="Liu J.Z."/>
            <person name="Shao H.Z."/>
            <person name="Wang X."/>
            <person name="Wang C.C."/>
            <person name="Yang T.C."/>
            <person name="Huo Q.B."/>
            <person name="Li W."/>
            <person name="Chen H.Y."/>
            <person name="Chen S.E."/>
            <person name="Zhou L.G."/>
            <person name="Ni X.B."/>
            <person name="Tian J.H."/>
            <person name="Sheng Y."/>
            <person name="Liu T."/>
            <person name="Pan Y.S."/>
            <person name="Xia L.Y."/>
            <person name="Li J."/>
            <person name="Zhao F."/>
            <person name="Cao W.C."/>
        </authorList>
    </citation>
    <scope>NUCLEOTIDE SEQUENCE</scope>
    <source>
        <strain evidence="8">Rsan-2018</strain>
    </source>
</reference>
<dbReference type="Pfam" id="PF01094">
    <property type="entry name" value="ANF_receptor"/>
    <property type="match status" value="1"/>
</dbReference>
<feature type="domain" description="Receptor ligand binding region" evidence="7">
    <location>
        <begin position="104"/>
        <end position="268"/>
    </location>
</feature>
<keyword evidence="6" id="KW-0325">Glycoprotein</keyword>
<dbReference type="GO" id="GO:0016020">
    <property type="term" value="C:membrane"/>
    <property type="evidence" value="ECO:0007669"/>
    <property type="project" value="UniProtKB-SubCell"/>
</dbReference>
<dbReference type="VEuPathDB" id="VectorBase:RSAN_045068"/>
<evidence type="ECO:0000259" key="7">
    <source>
        <dbReference type="Pfam" id="PF01094"/>
    </source>
</evidence>
<comment type="caution">
    <text evidence="8">The sequence shown here is derived from an EMBL/GenBank/DDBJ whole genome shotgun (WGS) entry which is preliminary data.</text>
</comment>
<sequence>MDVYISELTDTLQTPGILSPSHTELSEEFDSFEEKIFVPRLVTLLYRLRWGHDASVSHWTASFTFADRKVVLLEGDQLDDGRLAQVRRVTTVDAEWSQPRPKTVDDINSSPDLLPNSTLGIQIRDSCQYAAIALEQVSQMIKRSAWSKVEYREEPHPYHRPPPDVNTVRAARCEDSAPVKDLVAVVGPLLEGGAHDVHSLMSLFKITVVGYAFDGQQPDSSSLQGYYVSVAPSNESTQARAMADLVTYFNWTYVSTVFTNGGHDCREGVCR</sequence>
<evidence type="ECO:0000313" key="9">
    <source>
        <dbReference type="Proteomes" id="UP000821837"/>
    </source>
</evidence>
<dbReference type="GO" id="GO:0004930">
    <property type="term" value="F:G protein-coupled receptor activity"/>
    <property type="evidence" value="ECO:0007669"/>
    <property type="project" value="InterPro"/>
</dbReference>
<dbReference type="AlphaFoldDB" id="A0A9D4PN85"/>
<dbReference type="InterPro" id="IPR001828">
    <property type="entry name" value="ANF_lig-bd_rcpt"/>
</dbReference>
<evidence type="ECO:0000313" key="8">
    <source>
        <dbReference type="EMBL" id="KAH7947183.1"/>
    </source>
</evidence>
<dbReference type="EMBL" id="JABSTV010001252">
    <property type="protein sequence ID" value="KAH7947183.1"/>
    <property type="molecule type" value="Genomic_DNA"/>
</dbReference>
<evidence type="ECO:0000256" key="2">
    <source>
        <dbReference type="ARBA" id="ARBA00022692"/>
    </source>
</evidence>
<dbReference type="SUPFAM" id="SSF53822">
    <property type="entry name" value="Periplasmic binding protein-like I"/>
    <property type="match status" value="1"/>
</dbReference>
<keyword evidence="2" id="KW-0812">Transmembrane</keyword>